<sequence>MKIEDLENDGHKSKMMRDAESRMGVVEVSLEPTQEQDANDHEDFYYVFTSIPVSKAETPGIERRRGGGFSLNRNLAGMRNRSVLSLLEMKDPINHALKEAGLKHVVFSMNTPAANHRKATTVMEPRVQVAPHYDLSLATAEELDDLRKEVSLAKDLILDTWQILSNKAPCENEEPCSLDSSNNDEIHAFSETALPLKDKDSVDHQDQAPQEVASTIKHRLDALANSHNWTSSKSIEIATTVDATGSVSPLKVDLPEKRPSDTELISCPVEIFIVNSKEYSVSVRVDGSVGHWTSTPKELCFFKVGRELMKIASENHRLAIQSADQGLQRSFTVLATFKTQWARKGGQFKAELLELSDS</sequence>
<reference evidence="2 3" key="1">
    <citation type="submission" date="2023-10" db="EMBL/GenBank/DDBJ databases">
        <title>Two novel species belonging to the OM43/NOR5 clade.</title>
        <authorList>
            <person name="Park M."/>
        </authorList>
    </citation>
    <scope>NUCLEOTIDE SEQUENCE [LARGE SCALE GENOMIC DNA]</scope>
    <source>
        <strain evidence="2 3">IMCC45268</strain>
    </source>
</reference>
<dbReference type="RefSeq" id="WP_407329441.1">
    <property type="nucleotide sequence ID" value="NZ_CP136865.1"/>
</dbReference>
<dbReference type="Proteomes" id="UP001626549">
    <property type="component" value="Chromosome"/>
</dbReference>
<dbReference type="EMBL" id="CP136865">
    <property type="protein sequence ID" value="WOJ98191.1"/>
    <property type="molecule type" value="Genomic_DNA"/>
</dbReference>
<evidence type="ECO:0000313" key="3">
    <source>
        <dbReference type="Proteomes" id="UP001626549"/>
    </source>
</evidence>
<accession>A0ABZ0IJG3</accession>
<protein>
    <submittedName>
        <fullName evidence="2">Uncharacterized protein</fullName>
    </submittedName>
</protein>
<organism evidence="2 3">
    <name type="scientific">Congregibacter brevis</name>
    <dbReference type="NCBI Taxonomy" id="3081201"/>
    <lineage>
        <taxon>Bacteria</taxon>
        <taxon>Pseudomonadati</taxon>
        <taxon>Pseudomonadota</taxon>
        <taxon>Gammaproteobacteria</taxon>
        <taxon>Cellvibrionales</taxon>
        <taxon>Halieaceae</taxon>
        <taxon>Congregibacter</taxon>
    </lineage>
</organism>
<evidence type="ECO:0000313" key="2">
    <source>
        <dbReference type="EMBL" id="WOJ98191.1"/>
    </source>
</evidence>
<proteinExistence type="predicted"/>
<name>A0ABZ0IJG3_9GAMM</name>
<feature type="region of interest" description="Disordered" evidence="1">
    <location>
        <begin position="1"/>
        <end position="20"/>
    </location>
</feature>
<evidence type="ECO:0000256" key="1">
    <source>
        <dbReference type="SAM" id="MobiDB-lite"/>
    </source>
</evidence>
<keyword evidence="3" id="KW-1185">Reference proteome</keyword>
<gene>
    <name evidence="2" type="ORF">R0137_06395</name>
</gene>